<dbReference type="RefSeq" id="WP_267267409.1">
    <property type="nucleotide sequence ID" value="NZ_JAOVZW010000030.1"/>
</dbReference>
<evidence type="ECO:0000313" key="3">
    <source>
        <dbReference type="EMBL" id="MCX8526177.1"/>
    </source>
</evidence>
<comment type="caution">
    <text evidence="3">The sequence shown here is derived from an EMBL/GenBank/DDBJ whole genome shotgun (WGS) entry which is preliminary data.</text>
</comment>
<accession>A0ABT3XX32</accession>
<dbReference type="InterPro" id="IPR000477">
    <property type="entry name" value="RT_dom"/>
</dbReference>
<dbReference type="Pfam" id="PF00078">
    <property type="entry name" value="RVT_1"/>
    <property type="match status" value="1"/>
</dbReference>
<keyword evidence="3" id="KW-0548">Nucleotidyltransferase</keyword>
<dbReference type="PANTHER" id="PTHR34047">
    <property type="entry name" value="NUCLEAR INTRON MATURASE 1, MITOCHONDRIAL-RELATED"/>
    <property type="match status" value="1"/>
</dbReference>
<keyword evidence="4" id="KW-1185">Reference proteome</keyword>
<gene>
    <name evidence="3" type="ORF">OF897_19875</name>
</gene>
<proteinExistence type="inferred from homology"/>
<reference evidence="3" key="1">
    <citation type="submission" date="2022-10" db="EMBL/GenBank/DDBJ databases">
        <title>Chryseobacterium sp. nov., a novel bacterial species.</title>
        <authorList>
            <person name="Cao Y."/>
        </authorList>
    </citation>
    <scope>NUCLEOTIDE SEQUENCE</scope>
    <source>
        <strain evidence="3">CCTCC AB2015118</strain>
    </source>
</reference>
<evidence type="ECO:0000313" key="4">
    <source>
        <dbReference type="Proteomes" id="UP001073122"/>
    </source>
</evidence>
<sequence>MNNSQNIPDWLKSKGYLHITPSLKIGENWRVCKRQIENKEFVSKYAFYPLMHSFIKERKFKKHDTTKHITIGRSHKHVVEKTGHTEKSSKLRPLHYASHYDALIYGYYASLLNAKYEEKLLTTEKLSDCVTAYRKIKTEENSDKGKSTIHFAKEVFDEIKSRTEKNEKTAVLTFDIKGFFSSLDHKILKEKWAFIIDEEKLPSDHYNVFKSCTNFSYVLKDDLRKFNKKAGRKSQFDESRLAEIRRTRGYKCFFDSNEDFRKHIKAGRLRIYKNPFRNKQKQIVGIPQGLPISAVLANIYLFDFDKTIIENLVNIRNVYYRRYSDDIVIICKIDEIDEIKKYVESLIKESKVEISTAKTEVFIFEHLEFNTLKQKRLTSVKINGDGSRSINSPLIYLGFEFRGFNVHIKSTNLAKFYRRLISIVKRRARRTIKVNQKDPFQKKAIYLNQIKKLYNKPLREIDSESNELKQKFRKKSILELNEKGEYSFISKEVKSQTKNSNYMGYVKRCCDIFKSNHFEKQLRKRKHIVHTAIKRHLK</sequence>
<protein>
    <submittedName>
        <fullName evidence="3">Reverse transcriptase/maturase family protein</fullName>
    </submittedName>
</protein>
<dbReference type="PROSITE" id="PS50878">
    <property type="entry name" value="RT_POL"/>
    <property type="match status" value="1"/>
</dbReference>
<dbReference type="InterPro" id="IPR051083">
    <property type="entry name" value="GrpII_Intron_Splice-Mob/Def"/>
</dbReference>
<organism evidence="3 4">
    <name type="scientific">Chryseobacterium formosus</name>
    <dbReference type="NCBI Taxonomy" id="1537363"/>
    <lineage>
        <taxon>Bacteria</taxon>
        <taxon>Pseudomonadati</taxon>
        <taxon>Bacteroidota</taxon>
        <taxon>Flavobacteriia</taxon>
        <taxon>Flavobacteriales</taxon>
        <taxon>Weeksellaceae</taxon>
        <taxon>Chryseobacterium group</taxon>
        <taxon>Chryseobacterium</taxon>
    </lineage>
</organism>
<evidence type="ECO:0000259" key="2">
    <source>
        <dbReference type="PROSITE" id="PS50878"/>
    </source>
</evidence>
<dbReference type="GO" id="GO:0003964">
    <property type="term" value="F:RNA-directed DNA polymerase activity"/>
    <property type="evidence" value="ECO:0007669"/>
    <property type="project" value="UniProtKB-KW"/>
</dbReference>
<dbReference type="Proteomes" id="UP001073122">
    <property type="component" value="Unassembled WGS sequence"/>
</dbReference>
<keyword evidence="3" id="KW-0808">Transferase</keyword>
<name>A0ABT3XX32_9FLAO</name>
<evidence type="ECO:0000256" key="1">
    <source>
        <dbReference type="ARBA" id="ARBA00034120"/>
    </source>
</evidence>
<feature type="domain" description="Reverse transcriptase" evidence="2">
    <location>
        <begin position="60"/>
        <end position="401"/>
    </location>
</feature>
<comment type="similarity">
    <text evidence="1">Belongs to the bacterial reverse transcriptase family.</text>
</comment>
<dbReference type="PANTHER" id="PTHR34047:SF8">
    <property type="entry name" value="PROTEIN YKFC"/>
    <property type="match status" value="1"/>
</dbReference>
<dbReference type="EMBL" id="JAOVZW010000030">
    <property type="protein sequence ID" value="MCX8526177.1"/>
    <property type="molecule type" value="Genomic_DNA"/>
</dbReference>
<dbReference type="InterPro" id="IPR043502">
    <property type="entry name" value="DNA/RNA_pol_sf"/>
</dbReference>
<keyword evidence="3" id="KW-0695">RNA-directed DNA polymerase</keyword>
<dbReference type="SUPFAM" id="SSF56672">
    <property type="entry name" value="DNA/RNA polymerases"/>
    <property type="match status" value="1"/>
</dbReference>
<dbReference type="CDD" id="cd01651">
    <property type="entry name" value="RT_G2_intron"/>
    <property type="match status" value="1"/>
</dbReference>